<dbReference type="AlphaFoldDB" id="A0A4U6VHC6"/>
<evidence type="ECO:0000313" key="1">
    <source>
        <dbReference type="EMBL" id="TKW27864.1"/>
    </source>
</evidence>
<evidence type="ECO:0000313" key="2">
    <source>
        <dbReference type="Proteomes" id="UP000298652"/>
    </source>
</evidence>
<accession>A0A4U6VHC6</accession>
<protein>
    <submittedName>
        <fullName evidence="1">Uncharacterized protein</fullName>
    </submittedName>
</protein>
<organism evidence="1 2">
    <name type="scientific">Setaria viridis</name>
    <name type="common">Green bristlegrass</name>
    <name type="synonym">Setaria italica subsp. viridis</name>
    <dbReference type="NCBI Taxonomy" id="4556"/>
    <lineage>
        <taxon>Eukaryota</taxon>
        <taxon>Viridiplantae</taxon>
        <taxon>Streptophyta</taxon>
        <taxon>Embryophyta</taxon>
        <taxon>Tracheophyta</taxon>
        <taxon>Spermatophyta</taxon>
        <taxon>Magnoliopsida</taxon>
        <taxon>Liliopsida</taxon>
        <taxon>Poales</taxon>
        <taxon>Poaceae</taxon>
        <taxon>PACMAD clade</taxon>
        <taxon>Panicoideae</taxon>
        <taxon>Panicodae</taxon>
        <taxon>Paniceae</taxon>
        <taxon>Cenchrinae</taxon>
        <taxon>Setaria</taxon>
    </lineage>
</organism>
<proteinExistence type="predicted"/>
<dbReference type="Gramene" id="TKW27864">
    <property type="protein sequence ID" value="TKW27864"/>
    <property type="gene ID" value="SEVIR_3G285900v2"/>
</dbReference>
<dbReference type="EMBL" id="CM016554">
    <property type="protein sequence ID" value="TKW27864.1"/>
    <property type="molecule type" value="Genomic_DNA"/>
</dbReference>
<name>A0A4U6VHC6_SETVI</name>
<gene>
    <name evidence="1" type="ORF">SEVIR_3G285900v2</name>
</gene>
<keyword evidence="2" id="KW-1185">Reference proteome</keyword>
<dbReference type="Proteomes" id="UP000298652">
    <property type="component" value="Chromosome 3"/>
</dbReference>
<reference evidence="1" key="1">
    <citation type="submission" date="2019-03" db="EMBL/GenBank/DDBJ databases">
        <title>WGS assembly of Setaria viridis.</title>
        <authorList>
            <person name="Huang P."/>
            <person name="Jenkins J."/>
            <person name="Grimwood J."/>
            <person name="Barry K."/>
            <person name="Healey A."/>
            <person name="Mamidi S."/>
            <person name="Sreedasyam A."/>
            <person name="Shu S."/>
            <person name="Feldman M."/>
            <person name="Wu J."/>
            <person name="Yu Y."/>
            <person name="Chen C."/>
            <person name="Johnson J."/>
            <person name="Rokhsar D."/>
            <person name="Baxter I."/>
            <person name="Schmutz J."/>
            <person name="Brutnell T."/>
            <person name="Kellogg E."/>
        </authorList>
    </citation>
    <scope>NUCLEOTIDE SEQUENCE [LARGE SCALE GENOMIC DNA]</scope>
</reference>
<sequence>MNMVCKFSKYGCGEIIKYISSCCSGDKLVRATEKAKLLILGKSMKGALTLVTRLKLPMLQEKFSSIGHTLIFFLIETERMLNDKKIAGAVGFSSNATITRNAPVLSSHAALPSKFLQNGKKIDGIFITYTES</sequence>